<feature type="transmembrane region" description="Helical" evidence="1">
    <location>
        <begin position="19"/>
        <end position="40"/>
    </location>
</feature>
<dbReference type="Proteomes" id="UP000664554">
    <property type="component" value="Unassembled WGS sequence"/>
</dbReference>
<evidence type="ECO:0000256" key="1">
    <source>
        <dbReference type="SAM" id="Phobius"/>
    </source>
</evidence>
<keyword evidence="3" id="KW-1185">Reference proteome</keyword>
<feature type="transmembrane region" description="Helical" evidence="1">
    <location>
        <begin position="91"/>
        <end position="109"/>
    </location>
</feature>
<keyword evidence="1" id="KW-0812">Transmembrane</keyword>
<feature type="transmembrane region" description="Helical" evidence="1">
    <location>
        <begin position="66"/>
        <end position="84"/>
    </location>
</feature>
<accession>A0ABS3NKQ8</accession>
<organism evidence="2 3">
    <name type="scientific">Psychrobacter coccoides</name>
    <dbReference type="NCBI Taxonomy" id="2818440"/>
    <lineage>
        <taxon>Bacteria</taxon>
        <taxon>Pseudomonadati</taxon>
        <taxon>Pseudomonadota</taxon>
        <taxon>Gammaproteobacteria</taxon>
        <taxon>Moraxellales</taxon>
        <taxon>Moraxellaceae</taxon>
        <taxon>Psychrobacter</taxon>
    </lineage>
</organism>
<dbReference type="EMBL" id="JAGBKM010000002">
    <property type="protein sequence ID" value="MBO1529999.1"/>
    <property type="molecule type" value="Genomic_DNA"/>
</dbReference>
<evidence type="ECO:0000313" key="2">
    <source>
        <dbReference type="EMBL" id="MBO1529999.1"/>
    </source>
</evidence>
<comment type="caution">
    <text evidence="2">The sequence shown here is derived from an EMBL/GenBank/DDBJ whole genome shotgun (WGS) entry which is preliminary data.</text>
</comment>
<gene>
    <name evidence="2" type="ORF">J3492_02080</name>
</gene>
<proteinExistence type="predicted"/>
<keyword evidence="1" id="KW-1133">Transmembrane helix</keyword>
<reference evidence="2 3" key="1">
    <citation type="submission" date="2021-03" db="EMBL/GenBank/DDBJ databases">
        <authorList>
            <person name="Shang D.-D."/>
            <person name="Du Z.-J."/>
            <person name="Chen G.-J."/>
        </authorList>
    </citation>
    <scope>NUCLEOTIDE SEQUENCE [LARGE SCALE GENOMIC DNA]</scope>
    <source>
        <strain evidence="2 3">F1192</strain>
    </source>
</reference>
<dbReference type="RefSeq" id="WP_207989267.1">
    <property type="nucleotide sequence ID" value="NZ_JAGBKM010000002.1"/>
</dbReference>
<protein>
    <submittedName>
        <fullName evidence="2">Uncharacterized protein</fullName>
    </submittedName>
</protein>
<name>A0ABS3NKQ8_9GAMM</name>
<sequence length="110" mass="12466">MIGEEVDCGRNAEKGFHRFTWLCCSLGIIVFSFLAYAGVIEQDIALGGTRGLPISHYAGGDAVARGYFFFTCAYLCFAAGFWYLRFKYMIWTLLAVVWVCCLFFIHAYIL</sequence>
<evidence type="ECO:0000313" key="3">
    <source>
        <dbReference type="Proteomes" id="UP000664554"/>
    </source>
</evidence>
<keyword evidence="1" id="KW-0472">Membrane</keyword>